<evidence type="ECO:0000313" key="7">
    <source>
        <dbReference type="Proteomes" id="UP001431209"/>
    </source>
</evidence>
<dbReference type="InterPro" id="IPR014710">
    <property type="entry name" value="RmlC-like_jellyroll"/>
</dbReference>
<dbReference type="GO" id="GO:0046872">
    <property type="term" value="F:metal ion binding"/>
    <property type="evidence" value="ECO:0007669"/>
    <property type="project" value="UniProtKB-KW"/>
</dbReference>
<accession>A0AAW2ZRA1</accession>
<feature type="domain" description="Pirin C-terminal" evidence="5">
    <location>
        <begin position="180"/>
        <end position="287"/>
    </location>
</feature>
<dbReference type="PANTHER" id="PTHR13903:SF31">
    <property type="entry name" value="CUPIN-DOMAIN CONTAINING PROTEIN"/>
    <property type="match status" value="1"/>
</dbReference>
<keyword evidence="2" id="KW-0408">Iron</keyword>
<evidence type="ECO:0000259" key="5">
    <source>
        <dbReference type="Pfam" id="PF05726"/>
    </source>
</evidence>
<reference evidence="6 7" key="1">
    <citation type="submission" date="2024-03" db="EMBL/GenBank/DDBJ databases">
        <title>The Acrasis kona genome and developmental transcriptomes reveal deep origins of eukaryotic multicellular pathways.</title>
        <authorList>
            <person name="Sheikh S."/>
            <person name="Fu C.-J."/>
            <person name="Brown M.W."/>
            <person name="Baldauf S.L."/>
        </authorList>
    </citation>
    <scope>NUCLEOTIDE SEQUENCE [LARGE SCALE GENOMIC DNA]</scope>
    <source>
        <strain evidence="6 7">ATCC MYA-3509</strain>
    </source>
</reference>
<evidence type="ECO:0000256" key="2">
    <source>
        <dbReference type="PIRSR" id="PIRSR006232-1"/>
    </source>
</evidence>
<gene>
    <name evidence="6" type="ORF">AKO1_010110</name>
</gene>
<dbReference type="Proteomes" id="UP001431209">
    <property type="component" value="Unassembled WGS sequence"/>
</dbReference>
<feature type="binding site" evidence="2">
    <location>
        <position position="60"/>
    </location>
    <ligand>
        <name>Fe cation</name>
        <dbReference type="ChEBI" id="CHEBI:24875"/>
    </ligand>
</feature>
<evidence type="ECO:0000256" key="1">
    <source>
        <dbReference type="ARBA" id="ARBA00008416"/>
    </source>
</evidence>
<keyword evidence="7" id="KW-1185">Reference proteome</keyword>
<dbReference type="EMBL" id="JAOPGA020001893">
    <property type="protein sequence ID" value="KAL0491980.1"/>
    <property type="molecule type" value="Genomic_DNA"/>
</dbReference>
<keyword evidence="2" id="KW-0479">Metal-binding</keyword>
<dbReference type="InterPro" id="IPR008778">
    <property type="entry name" value="Pirin_C_dom"/>
</dbReference>
<dbReference type="AlphaFoldDB" id="A0AAW2ZRA1"/>
<dbReference type="Gene3D" id="2.60.120.10">
    <property type="entry name" value="Jelly Rolls"/>
    <property type="match status" value="2"/>
</dbReference>
<dbReference type="Pfam" id="PF05726">
    <property type="entry name" value="Pirin_C"/>
    <property type="match status" value="1"/>
</dbReference>
<evidence type="ECO:0000256" key="3">
    <source>
        <dbReference type="RuleBase" id="RU003457"/>
    </source>
</evidence>
<dbReference type="PIRSF" id="PIRSF006232">
    <property type="entry name" value="Pirin"/>
    <property type="match status" value="1"/>
</dbReference>
<dbReference type="InterPro" id="IPR011051">
    <property type="entry name" value="RmlC_Cupin_sf"/>
</dbReference>
<evidence type="ECO:0000259" key="4">
    <source>
        <dbReference type="Pfam" id="PF02678"/>
    </source>
</evidence>
<feature type="binding site" evidence="2">
    <location>
        <position position="106"/>
    </location>
    <ligand>
        <name>Fe cation</name>
        <dbReference type="ChEBI" id="CHEBI:24875"/>
    </ligand>
</feature>
<dbReference type="SUPFAM" id="SSF51182">
    <property type="entry name" value="RmlC-like cupins"/>
    <property type="match status" value="1"/>
</dbReference>
<dbReference type="PANTHER" id="PTHR13903">
    <property type="entry name" value="PIRIN-RELATED"/>
    <property type="match status" value="1"/>
</dbReference>
<feature type="binding site" evidence="2">
    <location>
        <position position="62"/>
    </location>
    <ligand>
        <name>Fe cation</name>
        <dbReference type="ChEBI" id="CHEBI:24875"/>
    </ligand>
</feature>
<dbReference type="CDD" id="cd02247">
    <property type="entry name" value="cupin_pirin_C"/>
    <property type="match status" value="1"/>
</dbReference>
<dbReference type="Pfam" id="PF02678">
    <property type="entry name" value="Pirin"/>
    <property type="match status" value="1"/>
</dbReference>
<sequence>MTTRTVRQVVNTVIQKEGAGFYVRRPMPTRSLDNVDPFLMLDHFGPTTYRPGEAKGAPNHPHRGFETVSYILEGTMQHKDSVGNSGLIGPGDVQWMTAGSGIVHDEMPSDEIMKNGGTMEGFQLWVNLPKKHKMIKPKYQEKKASEIPVITPSEGVKVKVIAGTSNSTTAIITTHTPIMYLHFTLDVGKQFTQAIPAEFVSFAYVFRGVGKFGPQHRETKEGQMAVFEVGSDEGVVEFENTGTKPLEFLLLGGKPLNEPIARHGPFVMNTQDEIQQAFMDYYSGRFGKINFE</sequence>
<proteinExistence type="inferred from homology"/>
<comment type="caution">
    <text evidence="6">The sequence shown here is derived from an EMBL/GenBank/DDBJ whole genome shotgun (WGS) entry which is preliminary data.</text>
</comment>
<comment type="cofactor">
    <cofactor evidence="2">
        <name>Fe cation</name>
        <dbReference type="ChEBI" id="CHEBI:24875"/>
    </cofactor>
    <text evidence="2">Binds 1 Fe cation per subunit.</text>
</comment>
<comment type="similarity">
    <text evidence="1 3">Belongs to the pirin family.</text>
</comment>
<protein>
    <submittedName>
        <fullName evidence="6">Pirin-like protein</fullName>
    </submittedName>
</protein>
<feature type="binding site" evidence="2">
    <location>
        <position position="104"/>
    </location>
    <ligand>
        <name>Fe cation</name>
        <dbReference type="ChEBI" id="CHEBI:24875"/>
    </ligand>
</feature>
<evidence type="ECO:0000313" key="6">
    <source>
        <dbReference type="EMBL" id="KAL0491980.1"/>
    </source>
</evidence>
<dbReference type="InterPro" id="IPR012093">
    <property type="entry name" value="Pirin"/>
</dbReference>
<organism evidence="6 7">
    <name type="scientific">Acrasis kona</name>
    <dbReference type="NCBI Taxonomy" id="1008807"/>
    <lineage>
        <taxon>Eukaryota</taxon>
        <taxon>Discoba</taxon>
        <taxon>Heterolobosea</taxon>
        <taxon>Tetramitia</taxon>
        <taxon>Eutetramitia</taxon>
        <taxon>Acrasidae</taxon>
        <taxon>Acrasis</taxon>
    </lineage>
</organism>
<dbReference type="CDD" id="cd02909">
    <property type="entry name" value="cupin_pirin_N"/>
    <property type="match status" value="1"/>
</dbReference>
<name>A0AAW2ZRA1_9EUKA</name>
<feature type="domain" description="Pirin N-terminal" evidence="4">
    <location>
        <begin position="22"/>
        <end position="126"/>
    </location>
</feature>
<dbReference type="InterPro" id="IPR003829">
    <property type="entry name" value="Pirin_N_dom"/>
</dbReference>